<protein>
    <submittedName>
        <fullName evidence="1">Uncharacterized protein</fullName>
    </submittedName>
</protein>
<gene>
    <name evidence="1" type="ORF">DMH04_53805</name>
</gene>
<name>A0A428Y2J1_KIBAR</name>
<comment type="caution">
    <text evidence="1">The sequence shown here is derived from an EMBL/GenBank/DDBJ whole genome shotgun (WGS) entry which is preliminary data.</text>
</comment>
<evidence type="ECO:0000313" key="1">
    <source>
        <dbReference type="EMBL" id="RSM61738.1"/>
    </source>
</evidence>
<accession>A0A428Y2J1</accession>
<dbReference type="Proteomes" id="UP000287547">
    <property type="component" value="Unassembled WGS sequence"/>
</dbReference>
<dbReference type="AlphaFoldDB" id="A0A428Y2J1"/>
<proteinExistence type="predicted"/>
<evidence type="ECO:0000313" key="2">
    <source>
        <dbReference type="Proteomes" id="UP000287547"/>
    </source>
</evidence>
<dbReference type="EMBL" id="QHKI01000113">
    <property type="protein sequence ID" value="RSM61738.1"/>
    <property type="molecule type" value="Genomic_DNA"/>
</dbReference>
<sequence length="125" mass="13672">MTQRHRQIDPIAFIEDIRSSGKVTLVTDEAHPQSKPGVTHYWIELDVQTLINESADPRRTAFAGTAMGRAASAPSSSWGQGALRGVYVGSPGRQALPYRSYIGTSPPSRTQRRSTSAISVRKCLF</sequence>
<reference evidence="1 2" key="1">
    <citation type="submission" date="2018-05" db="EMBL/GenBank/DDBJ databases">
        <title>Evolution of GPA BGCs.</title>
        <authorList>
            <person name="Waglechner N."/>
            <person name="Wright G.D."/>
        </authorList>
    </citation>
    <scope>NUCLEOTIDE SEQUENCE [LARGE SCALE GENOMIC DNA]</scope>
    <source>
        <strain evidence="1 2">A82846</strain>
    </source>
</reference>
<organism evidence="1 2">
    <name type="scientific">Kibdelosporangium aridum</name>
    <dbReference type="NCBI Taxonomy" id="2030"/>
    <lineage>
        <taxon>Bacteria</taxon>
        <taxon>Bacillati</taxon>
        <taxon>Actinomycetota</taxon>
        <taxon>Actinomycetes</taxon>
        <taxon>Pseudonocardiales</taxon>
        <taxon>Pseudonocardiaceae</taxon>
        <taxon>Kibdelosporangium</taxon>
    </lineage>
</organism>
<dbReference type="RefSeq" id="WP_037275509.1">
    <property type="nucleotide sequence ID" value="NZ_QHKI01000113.1"/>
</dbReference>